<dbReference type="Proteomes" id="UP000677913">
    <property type="component" value="Unassembled WGS sequence"/>
</dbReference>
<protein>
    <submittedName>
        <fullName evidence="1">Uncharacterized protein</fullName>
    </submittedName>
</protein>
<dbReference type="AlphaFoldDB" id="A0A8J8B9I9"/>
<reference evidence="1" key="1">
    <citation type="submission" date="2021-04" db="EMBL/GenBank/DDBJ databases">
        <title>Genome based classification of Actinospica acidithermotolerans sp. nov., an actinobacterium isolated from an Indonesian hot spring.</title>
        <authorList>
            <person name="Kusuma A.B."/>
            <person name="Putra K.E."/>
            <person name="Nafisah S."/>
            <person name="Loh J."/>
            <person name="Nouioui I."/>
            <person name="Goodfellow M."/>
        </authorList>
    </citation>
    <scope>NUCLEOTIDE SEQUENCE</scope>
    <source>
        <strain evidence="1">DSM 45618</strain>
    </source>
</reference>
<feature type="non-terminal residue" evidence="1">
    <location>
        <position position="1"/>
    </location>
</feature>
<gene>
    <name evidence="1" type="ORF">KGA66_02400</name>
</gene>
<comment type="caution">
    <text evidence="1">The sequence shown here is derived from an EMBL/GenBank/DDBJ whole genome shotgun (WGS) entry which is preliminary data.</text>
</comment>
<dbReference type="RefSeq" id="WP_211463971.1">
    <property type="nucleotide sequence ID" value="NZ_JAGSXH010000004.1"/>
</dbReference>
<evidence type="ECO:0000313" key="1">
    <source>
        <dbReference type="EMBL" id="MBS2961882.1"/>
    </source>
</evidence>
<evidence type="ECO:0000313" key="2">
    <source>
        <dbReference type="Proteomes" id="UP000677913"/>
    </source>
</evidence>
<accession>A0A8J8B9I9</accession>
<name>A0A8J8B9I9_9ACTN</name>
<dbReference type="EMBL" id="JAGSXH010000004">
    <property type="protein sequence ID" value="MBS2961882.1"/>
    <property type="molecule type" value="Genomic_DNA"/>
</dbReference>
<keyword evidence="2" id="KW-1185">Reference proteome</keyword>
<organism evidence="1 2">
    <name type="scientific">Actinocrinis puniceicyclus</name>
    <dbReference type="NCBI Taxonomy" id="977794"/>
    <lineage>
        <taxon>Bacteria</taxon>
        <taxon>Bacillati</taxon>
        <taxon>Actinomycetota</taxon>
        <taxon>Actinomycetes</taxon>
        <taxon>Catenulisporales</taxon>
        <taxon>Actinospicaceae</taxon>
        <taxon>Actinocrinis</taxon>
    </lineage>
</organism>
<proteinExistence type="predicted"/>
<sequence>RVIAMSVAQVSPTQAQGAIQGTIAARSARLAEAGLALGASSKMIKRGMIFRELGRVAEIRLSAQLKPTRKRPTPQRIRAGNPLRVPALTCSRVSVSVSVAGQDY</sequence>